<evidence type="ECO:0000313" key="1">
    <source>
        <dbReference type="EMBL" id="QKV19475.1"/>
    </source>
</evidence>
<organism evidence="1 2">
    <name type="scientific">Oricola thermophila</name>
    <dbReference type="NCBI Taxonomy" id="2742145"/>
    <lineage>
        <taxon>Bacteria</taxon>
        <taxon>Pseudomonadati</taxon>
        <taxon>Pseudomonadota</taxon>
        <taxon>Alphaproteobacteria</taxon>
        <taxon>Hyphomicrobiales</taxon>
        <taxon>Ahrensiaceae</taxon>
        <taxon>Oricola</taxon>
    </lineage>
</organism>
<dbReference type="Proteomes" id="UP000509367">
    <property type="component" value="Chromosome"/>
</dbReference>
<dbReference type="AlphaFoldDB" id="A0A6N1VIC9"/>
<name>A0A6N1VIC9_9HYPH</name>
<reference evidence="1 2" key="1">
    <citation type="submission" date="2020-06" db="EMBL/GenBank/DDBJ databases">
        <title>Oricola thermophila sp. nov. isolated from a tidal sediments.</title>
        <authorList>
            <person name="Kwon K.K."/>
            <person name="Yang S.-H."/>
            <person name="Park M.-J."/>
        </authorList>
    </citation>
    <scope>NUCLEOTIDE SEQUENCE [LARGE SCALE GENOMIC DNA]</scope>
    <source>
        <strain evidence="1 2">MEBiC13590</strain>
    </source>
</reference>
<evidence type="ECO:0000313" key="2">
    <source>
        <dbReference type="Proteomes" id="UP000509367"/>
    </source>
</evidence>
<protein>
    <submittedName>
        <fullName evidence="1">Uncharacterized protein</fullName>
    </submittedName>
</protein>
<proteinExistence type="predicted"/>
<dbReference type="KEGG" id="orm:HTY61_13925"/>
<gene>
    <name evidence="1" type="ORF">HTY61_13925</name>
</gene>
<dbReference type="EMBL" id="CP054836">
    <property type="protein sequence ID" value="QKV19475.1"/>
    <property type="molecule type" value="Genomic_DNA"/>
</dbReference>
<keyword evidence="2" id="KW-1185">Reference proteome</keyword>
<accession>A0A6N1VIC9</accession>
<sequence>MSLERINLRKLLALIYLPPRDRVSALRRDITEDRRREGRLRGSGGDFHVPFWADAKSQARGVGNLTQLTEVRIESNPRRGRLYPLLRDGFLTWWNERRRWINEPFEVLEENVRAYYEVEALGCTVKVENILAVRMDDGSYRLIYPYFAEYPELSHDAALLGLWVMNQALPEYDPNGFRILDVLRSTSFRTEDYPFQGDEEERLLREYESLLSDWEHLRSQYG</sequence>
<dbReference type="RefSeq" id="WP_175277367.1">
    <property type="nucleotide sequence ID" value="NZ_CP054836.1"/>
</dbReference>